<dbReference type="AlphaFoldDB" id="A0A9E7R1T2"/>
<evidence type="ECO:0000313" key="2">
    <source>
        <dbReference type="Proteomes" id="UP001057580"/>
    </source>
</evidence>
<organism evidence="1 2">
    <name type="scientific">Salinirubellus salinus</name>
    <dbReference type="NCBI Taxonomy" id="1364945"/>
    <lineage>
        <taxon>Archaea</taxon>
        <taxon>Methanobacteriati</taxon>
        <taxon>Methanobacteriota</taxon>
        <taxon>Stenosarchaea group</taxon>
        <taxon>Halobacteria</taxon>
        <taxon>Halobacteriales</taxon>
        <taxon>Natronomonadaceae</taxon>
        <taxon>Salinirubellus</taxon>
    </lineage>
</organism>
<dbReference type="RefSeq" id="WP_260592917.1">
    <property type="nucleotide sequence ID" value="NZ_CP104003.1"/>
</dbReference>
<dbReference type="KEGG" id="ssai:N0B31_17570"/>
<dbReference type="GeneID" id="74944270"/>
<protein>
    <submittedName>
        <fullName evidence="1">Uncharacterized protein</fullName>
    </submittedName>
</protein>
<evidence type="ECO:0000313" key="1">
    <source>
        <dbReference type="EMBL" id="UWM53923.1"/>
    </source>
</evidence>
<name>A0A9E7R1T2_9EURY</name>
<keyword evidence="2" id="KW-1185">Reference proteome</keyword>
<accession>A0A9E7R1T2</accession>
<gene>
    <name evidence="1" type="ORF">N0B31_17570</name>
</gene>
<dbReference type="Proteomes" id="UP001057580">
    <property type="component" value="Chromosome"/>
</dbReference>
<reference evidence="1" key="1">
    <citation type="submission" date="2022-09" db="EMBL/GenBank/DDBJ databases">
        <title>Diverse halophilic archaea isolated from saline environments.</title>
        <authorList>
            <person name="Cui H.-L."/>
        </authorList>
    </citation>
    <scope>NUCLEOTIDE SEQUENCE</scope>
    <source>
        <strain evidence="1">ZS-35-S2</strain>
    </source>
</reference>
<proteinExistence type="predicted"/>
<dbReference type="EMBL" id="CP104003">
    <property type="protein sequence ID" value="UWM53923.1"/>
    <property type="molecule type" value="Genomic_DNA"/>
</dbReference>
<sequence>MRPVTRNTILAILVVVVLLLALGAFPSLLRSGDPYYVTAEATNETGPSVNATELPPRQYRYIDAALADGRSNAYYEGPFGFKEGFSHSPFDEFDAIGQRYVDATAEDGSVVYVSENGTRYRLEIIREASG</sequence>